<evidence type="ECO:0000313" key="1">
    <source>
        <dbReference type="EMBL" id="VAX30538.1"/>
    </source>
</evidence>
<dbReference type="InterPro" id="IPR024019">
    <property type="entry name" value="CHP04096"/>
</dbReference>
<dbReference type="SUPFAM" id="SSF53335">
    <property type="entry name" value="S-adenosyl-L-methionine-dependent methyltransferases"/>
    <property type="match status" value="1"/>
</dbReference>
<organism evidence="1">
    <name type="scientific">hydrothermal vent metagenome</name>
    <dbReference type="NCBI Taxonomy" id="652676"/>
    <lineage>
        <taxon>unclassified sequences</taxon>
        <taxon>metagenomes</taxon>
        <taxon>ecological metagenomes</taxon>
    </lineage>
</organism>
<dbReference type="EMBL" id="UOGF01000060">
    <property type="protein sequence ID" value="VAX30538.1"/>
    <property type="molecule type" value="Genomic_DNA"/>
</dbReference>
<proteinExistence type="predicted"/>
<feature type="non-terminal residue" evidence="1">
    <location>
        <position position="352"/>
    </location>
</feature>
<reference evidence="1" key="1">
    <citation type="submission" date="2018-06" db="EMBL/GenBank/DDBJ databases">
        <authorList>
            <person name="Zhirakovskaya E."/>
        </authorList>
    </citation>
    <scope>NUCLEOTIDE SEQUENCE</scope>
</reference>
<protein>
    <recommendedName>
        <fullName evidence="2">DNA phosphorothioation-associated methyltransferase</fullName>
    </recommendedName>
</protein>
<sequence>MNYSKFRQLVEALRLGKQLPDAVYLHKGLISEASSELAMFTKNIAETMEVGDGSWNIVKYFRRNFKMTLLNYPDFDHYAYPGLHQSFTLDLSKLSLRKADYAKSGNPPILHRKETFVSKAYPLYALFQSITQEGEAVGLYEKPRSIGFKKPWERLINSKGCFLDKEGRLHKKEDKTRNTDMDLPDSGIDRHKTAIDRNKLSSPMQVLARHGYLEGEHSILDYGCGKGDDIRELEAHGVNVSGWDPVHHSDGELLKSDIVNLGYVVNVIEAIDERTETLRRAYAYSNKLLIVSVMIAGESVTRQFTPYKDGVITSRNTFQRYYTQSEIKAYIEGSLAENAVAVGQGTFIVFKD</sequence>
<dbReference type="AlphaFoldDB" id="A0A3B1D3G4"/>
<dbReference type="NCBIfam" id="TIGR04096">
    <property type="entry name" value="dnd_rel_methyl"/>
    <property type="match status" value="1"/>
</dbReference>
<gene>
    <name evidence="1" type="ORF">MNBD_NITROSPIRAE01-759</name>
</gene>
<accession>A0A3B1D3G4</accession>
<dbReference type="InterPro" id="IPR029063">
    <property type="entry name" value="SAM-dependent_MTases_sf"/>
</dbReference>
<evidence type="ECO:0008006" key="2">
    <source>
        <dbReference type="Google" id="ProtNLM"/>
    </source>
</evidence>
<dbReference type="Pfam" id="PF13489">
    <property type="entry name" value="Methyltransf_23"/>
    <property type="match status" value="1"/>
</dbReference>
<name>A0A3B1D3G4_9ZZZZ</name>
<dbReference type="Gene3D" id="3.40.50.150">
    <property type="entry name" value="Vaccinia Virus protein VP39"/>
    <property type="match status" value="1"/>
</dbReference>